<feature type="domain" description="UCH catalytic" evidence="9">
    <location>
        <begin position="15"/>
        <end position="247"/>
    </location>
</feature>
<evidence type="ECO:0000313" key="10">
    <source>
        <dbReference type="EMBL" id="KAF2872852.1"/>
    </source>
</evidence>
<dbReference type="EMBL" id="JAADJZ010000008">
    <property type="protein sequence ID" value="KAF2872852.1"/>
    <property type="molecule type" value="Genomic_DNA"/>
</dbReference>
<dbReference type="Gene3D" id="3.40.532.10">
    <property type="entry name" value="Peptidase C12, ubiquitin carboxyl-terminal hydrolase"/>
    <property type="match status" value="1"/>
</dbReference>
<dbReference type="GO" id="GO:0006511">
    <property type="term" value="P:ubiquitin-dependent protein catabolic process"/>
    <property type="evidence" value="ECO:0007669"/>
    <property type="project" value="UniProtKB-UniRule"/>
</dbReference>
<dbReference type="OrthoDB" id="427186at2759"/>
<dbReference type="InterPro" id="IPR001578">
    <property type="entry name" value="Peptidase_C12_UCH"/>
</dbReference>
<dbReference type="GO" id="GO:0004843">
    <property type="term" value="F:cysteine-type deubiquitinase activity"/>
    <property type="evidence" value="ECO:0007669"/>
    <property type="project" value="UniProtKB-UniRule"/>
</dbReference>
<gene>
    <name evidence="10" type="ORF">BDV95DRAFT_605442</name>
</gene>
<dbReference type="FunFam" id="3.40.532.10:FF:000006">
    <property type="entry name" value="Ubiquitin carboxyl-terminal hydrolase"/>
    <property type="match status" value="1"/>
</dbReference>
<dbReference type="GO" id="GO:0005737">
    <property type="term" value="C:cytoplasm"/>
    <property type="evidence" value="ECO:0007669"/>
    <property type="project" value="TreeGrafter"/>
</dbReference>
<name>A0A7C8IBA8_9PLEO</name>
<evidence type="ECO:0000256" key="4">
    <source>
        <dbReference type="ARBA" id="ARBA00022786"/>
    </source>
</evidence>
<evidence type="ECO:0000256" key="1">
    <source>
        <dbReference type="ARBA" id="ARBA00000707"/>
    </source>
</evidence>
<organism evidence="10 11">
    <name type="scientific">Massariosphaeria phaeospora</name>
    <dbReference type="NCBI Taxonomy" id="100035"/>
    <lineage>
        <taxon>Eukaryota</taxon>
        <taxon>Fungi</taxon>
        <taxon>Dikarya</taxon>
        <taxon>Ascomycota</taxon>
        <taxon>Pezizomycotina</taxon>
        <taxon>Dothideomycetes</taxon>
        <taxon>Pleosporomycetidae</taxon>
        <taxon>Pleosporales</taxon>
        <taxon>Pleosporales incertae sedis</taxon>
        <taxon>Massariosphaeria</taxon>
    </lineage>
</organism>
<keyword evidence="4 7" id="KW-0833">Ubl conjugation pathway</keyword>
<dbReference type="AlphaFoldDB" id="A0A7C8IBA8"/>
<evidence type="ECO:0000256" key="6">
    <source>
        <dbReference type="ARBA" id="ARBA00022807"/>
    </source>
</evidence>
<dbReference type="PROSITE" id="PS52048">
    <property type="entry name" value="UCH_DOMAIN"/>
    <property type="match status" value="1"/>
</dbReference>
<evidence type="ECO:0000256" key="5">
    <source>
        <dbReference type="ARBA" id="ARBA00022801"/>
    </source>
</evidence>
<keyword evidence="6 7" id="KW-0788">Thiol protease</keyword>
<dbReference type="PANTHER" id="PTHR10589:SF17">
    <property type="entry name" value="UBIQUITIN CARBOXYL-TERMINAL HYDROLASE"/>
    <property type="match status" value="1"/>
</dbReference>
<feature type="active site" description="Nucleophile" evidence="7">
    <location>
        <position position="107"/>
    </location>
</feature>
<evidence type="ECO:0000256" key="2">
    <source>
        <dbReference type="ARBA" id="ARBA00009326"/>
    </source>
</evidence>
<keyword evidence="3 7" id="KW-0645">Protease</keyword>
<feature type="site" description="Important for enzyme activity" evidence="7">
    <location>
        <position position="199"/>
    </location>
</feature>
<dbReference type="InterPro" id="IPR036959">
    <property type="entry name" value="Peptidase_C12_UCH_sf"/>
</dbReference>
<dbReference type="SUPFAM" id="SSF54001">
    <property type="entry name" value="Cysteine proteinases"/>
    <property type="match status" value="1"/>
</dbReference>
<evidence type="ECO:0000256" key="8">
    <source>
        <dbReference type="RuleBase" id="RU361215"/>
    </source>
</evidence>
<dbReference type="InterPro" id="IPR038765">
    <property type="entry name" value="Papain-like_cys_pep_sf"/>
</dbReference>
<keyword evidence="5 7" id="KW-0378">Hydrolase</keyword>
<evidence type="ECO:0000256" key="3">
    <source>
        <dbReference type="ARBA" id="ARBA00022670"/>
    </source>
</evidence>
<dbReference type="Proteomes" id="UP000481861">
    <property type="component" value="Unassembled WGS sequence"/>
</dbReference>
<evidence type="ECO:0000256" key="7">
    <source>
        <dbReference type="PROSITE-ProRule" id="PRU01393"/>
    </source>
</evidence>
<comment type="catalytic activity">
    <reaction evidence="1 7 8">
        <text>Thiol-dependent hydrolysis of ester, thioester, amide, peptide and isopeptide bonds formed by the C-terminal Gly of ubiquitin (a 76-residue protein attached to proteins as an intracellular targeting signal).</text>
        <dbReference type="EC" id="3.4.19.12"/>
    </reaction>
</comment>
<accession>A0A7C8IBA8</accession>
<dbReference type="PRINTS" id="PR00707">
    <property type="entry name" value="UBCTHYDRLASE"/>
</dbReference>
<feature type="site" description="Transition state stabilizer" evidence="7">
    <location>
        <position position="101"/>
    </location>
</feature>
<protein>
    <recommendedName>
        <fullName evidence="8">Ubiquitin carboxyl-terminal hydrolase</fullName>
        <ecNumber evidence="8">3.4.19.12</ecNumber>
    </recommendedName>
</protein>
<keyword evidence="11" id="KW-1185">Reference proteome</keyword>
<evidence type="ECO:0000259" key="9">
    <source>
        <dbReference type="PROSITE" id="PS52048"/>
    </source>
</evidence>
<sequence>MESTNPQAKQTYRKHFIPLESDPEVFTELIHKLGVPKTFGFQDVLSIHDPDLLAFIPRPVYALILVFPGTETYDARVAEEDREREEYDVAGEHEDVVFFKQTINNACGLYAILHGVCNGELRSSIATESLLESLLEKCTPLKSDERALVLEDSQELEQVYASVASKGDTEAPTDPQAEVDYHYICFVKSQKSGHLFQMDGDRKRPVDLAQLADEDDVLSEKCLEVIRRWIEGEKNENIGFNLMALVAQ</sequence>
<comment type="similarity">
    <text evidence="2 7 8">Belongs to the peptidase C12 family.</text>
</comment>
<comment type="caution">
    <text evidence="10">The sequence shown here is derived from an EMBL/GenBank/DDBJ whole genome shotgun (WGS) entry which is preliminary data.</text>
</comment>
<feature type="active site" description="Proton donor" evidence="7">
    <location>
        <position position="182"/>
    </location>
</feature>
<reference evidence="10 11" key="1">
    <citation type="submission" date="2020-01" db="EMBL/GenBank/DDBJ databases">
        <authorList>
            <consortium name="DOE Joint Genome Institute"/>
            <person name="Haridas S."/>
            <person name="Albert R."/>
            <person name="Binder M."/>
            <person name="Bloem J."/>
            <person name="Labutti K."/>
            <person name="Salamov A."/>
            <person name="Andreopoulos B."/>
            <person name="Baker S.E."/>
            <person name="Barry K."/>
            <person name="Bills G."/>
            <person name="Bluhm B.H."/>
            <person name="Cannon C."/>
            <person name="Castanera R."/>
            <person name="Culley D.E."/>
            <person name="Daum C."/>
            <person name="Ezra D."/>
            <person name="Gonzalez J.B."/>
            <person name="Henrissat B."/>
            <person name="Kuo A."/>
            <person name="Liang C."/>
            <person name="Lipzen A."/>
            <person name="Lutzoni F."/>
            <person name="Magnuson J."/>
            <person name="Mondo S."/>
            <person name="Nolan M."/>
            <person name="Ohm R."/>
            <person name="Pangilinan J."/>
            <person name="Park H.-J.H."/>
            <person name="Ramirez L."/>
            <person name="Alfaro M."/>
            <person name="Sun H."/>
            <person name="Tritt A."/>
            <person name="Yoshinaga Y."/>
            <person name="Zwiers L.-H.L."/>
            <person name="Turgeon B.G."/>
            <person name="Goodwin S.B."/>
            <person name="Spatafora J.W."/>
            <person name="Crous P.W."/>
            <person name="Grigoriev I.V."/>
        </authorList>
    </citation>
    <scope>NUCLEOTIDE SEQUENCE [LARGE SCALE GENOMIC DNA]</scope>
    <source>
        <strain evidence="10 11">CBS 611.86</strain>
    </source>
</reference>
<dbReference type="PANTHER" id="PTHR10589">
    <property type="entry name" value="UBIQUITIN CARBOXYL-TERMINAL HYDROLASE"/>
    <property type="match status" value="1"/>
</dbReference>
<proteinExistence type="inferred from homology"/>
<dbReference type="Pfam" id="PF01088">
    <property type="entry name" value="Peptidase_C12"/>
    <property type="match status" value="1"/>
</dbReference>
<evidence type="ECO:0000313" key="11">
    <source>
        <dbReference type="Proteomes" id="UP000481861"/>
    </source>
</evidence>
<dbReference type="EC" id="3.4.19.12" evidence="8"/>
<dbReference type="CDD" id="cd09616">
    <property type="entry name" value="Peptidase_C12_UCH_L1_L3"/>
    <property type="match status" value="1"/>
</dbReference>
<dbReference type="GO" id="GO:0016579">
    <property type="term" value="P:protein deubiquitination"/>
    <property type="evidence" value="ECO:0007669"/>
    <property type="project" value="TreeGrafter"/>
</dbReference>